<keyword evidence="3" id="KW-1185">Reference proteome</keyword>
<proteinExistence type="predicted"/>
<dbReference type="Gene3D" id="3.10.290.60">
    <property type="entry name" value="Ubiquitin-activating enzyme E1, UFD domain"/>
    <property type="match status" value="1"/>
</dbReference>
<name>A0A9J6D2Q3_RHIMP</name>
<organism evidence="2 3">
    <name type="scientific">Rhipicephalus microplus</name>
    <name type="common">Cattle tick</name>
    <name type="synonym">Boophilus microplus</name>
    <dbReference type="NCBI Taxonomy" id="6941"/>
    <lineage>
        <taxon>Eukaryota</taxon>
        <taxon>Metazoa</taxon>
        <taxon>Ecdysozoa</taxon>
        <taxon>Arthropoda</taxon>
        <taxon>Chelicerata</taxon>
        <taxon>Arachnida</taxon>
        <taxon>Acari</taxon>
        <taxon>Parasitiformes</taxon>
        <taxon>Ixodida</taxon>
        <taxon>Ixodoidea</taxon>
        <taxon>Ixodidae</taxon>
        <taxon>Rhipicephalinae</taxon>
        <taxon>Rhipicephalus</taxon>
        <taxon>Boophilus</taxon>
    </lineage>
</organism>
<comment type="caution">
    <text evidence="2">The sequence shown here is derived from an EMBL/GenBank/DDBJ whole genome shotgun (WGS) entry which is preliminary data.</text>
</comment>
<dbReference type="InterPro" id="IPR018965">
    <property type="entry name" value="Ub-activating_enz_E1_C"/>
</dbReference>
<feature type="domain" description="Ubiquitin-activating enzyme E1 C-terminal" evidence="1">
    <location>
        <begin position="3"/>
        <end position="106"/>
    </location>
</feature>
<reference evidence="2" key="1">
    <citation type="journal article" date="2020" name="Cell">
        <title>Large-Scale Comparative Analyses of Tick Genomes Elucidate Their Genetic Diversity and Vector Capacities.</title>
        <authorList>
            <consortium name="Tick Genome and Microbiome Consortium (TIGMIC)"/>
            <person name="Jia N."/>
            <person name="Wang J."/>
            <person name="Shi W."/>
            <person name="Du L."/>
            <person name="Sun Y."/>
            <person name="Zhan W."/>
            <person name="Jiang J.F."/>
            <person name="Wang Q."/>
            <person name="Zhang B."/>
            <person name="Ji P."/>
            <person name="Bell-Sakyi L."/>
            <person name="Cui X.M."/>
            <person name="Yuan T.T."/>
            <person name="Jiang B.G."/>
            <person name="Yang W.F."/>
            <person name="Lam T.T."/>
            <person name="Chang Q.C."/>
            <person name="Ding S.J."/>
            <person name="Wang X.J."/>
            <person name="Zhu J.G."/>
            <person name="Ruan X.D."/>
            <person name="Zhao L."/>
            <person name="Wei J.T."/>
            <person name="Ye R.Z."/>
            <person name="Que T.C."/>
            <person name="Du C.H."/>
            <person name="Zhou Y.H."/>
            <person name="Cheng J.X."/>
            <person name="Dai P.F."/>
            <person name="Guo W.B."/>
            <person name="Han X.H."/>
            <person name="Huang E.J."/>
            <person name="Li L.F."/>
            <person name="Wei W."/>
            <person name="Gao Y.C."/>
            <person name="Liu J.Z."/>
            <person name="Shao H.Z."/>
            <person name="Wang X."/>
            <person name="Wang C.C."/>
            <person name="Yang T.C."/>
            <person name="Huo Q.B."/>
            <person name="Li W."/>
            <person name="Chen H.Y."/>
            <person name="Chen S.E."/>
            <person name="Zhou L.G."/>
            <person name="Ni X.B."/>
            <person name="Tian J.H."/>
            <person name="Sheng Y."/>
            <person name="Liu T."/>
            <person name="Pan Y.S."/>
            <person name="Xia L.Y."/>
            <person name="Li J."/>
            <person name="Zhao F."/>
            <person name="Cao W.C."/>
        </authorList>
    </citation>
    <scope>NUCLEOTIDE SEQUENCE</scope>
    <source>
        <strain evidence="2">Rmic-2018</strain>
    </source>
</reference>
<protein>
    <recommendedName>
        <fullName evidence="1">Ubiquitin-activating enzyme E1 C-terminal domain-containing protein</fullName>
    </recommendedName>
</protein>
<gene>
    <name evidence="2" type="ORF">HPB51_026555</name>
</gene>
<dbReference type="Pfam" id="PF09358">
    <property type="entry name" value="E1_UFD"/>
    <property type="match status" value="1"/>
</dbReference>
<dbReference type="InterPro" id="IPR038252">
    <property type="entry name" value="UBA_E1_C_sf"/>
</dbReference>
<dbReference type="SMART" id="SM00985">
    <property type="entry name" value="UBA_e1_C"/>
    <property type="match status" value="1"/>
</dbReference>
<evidence type="ECO:0000313" key="2">
    <source>
        <dbReference type="EMBL" id="KAH7987080.1"/>
    </source>
</evidence>
<dbReference type="EMBL" id="JABSTU010000772">
    <property type="protein sequence ID" value="KAH7987080.1"/>
    <property type="molecule type" value="Genomic_DNA"/>
</dbReference>
<reference evidence="2" key="2">
    <citation type="submission" date="2021-09" db="EMBL/GenBank/DDBJ databases">
        <authorList>
            <person name="Jia N."/>
            <person name="Wang J."/>
            <person name="Shi W."/>
            <person name="Du L."/>
            <person name="Sun Y."/>
            <person name="Zhan W."/>
            <person name="Jiang J."/>
            <person name="Wang Q."/>
            <person name="Zhang B."/>
            <person name="Ji P."/>
            <person name="Sakyi L.B."/>
            <person name="Cui X."/>
            <person name="Yuan T."/>
            <person name="Jiang B."/>
            <person name="Yang W."/>
            <person name="Lam T.T.-Y."/>
            <person name="Chang Q."/>
            <person name="Ding S."/>
            <person name="Wang X."/>
            <person name="Zhu J."/>
            <person name="Ruan X."/>
            <person name="Zhao L."/>
            <person name="Wei J."/>
            <person name="Que T."/>
            <person name="Du C."/>
            <person name="Cheng J."/>
            <person name="Dai P."/>
            <person name="Han X."/>
            <person name="Huang E."/>
            <person name="Gao Y."/>
            <person name="Liu J."/>
            <person name="Shao H."/>
            <person name="Ye R."/>
            <person name="Li L."/>
            <person name="Wei W."/>
            <person name="Wang X."/>
            <person name="Wang C."/>
            <person name="Huo Q."/>
            <person name="Li W."/>
            <person name="Guo W."/>
            <person name="Chen H."/>
            <person name="Chen S."/>
            <person name="Zhou L."/>
            <person name="Zhou L."/>
            <person name="Ni X."/>
            <person name="Tian J."/>
            <person name="Zhou Y."/>
            <person name="Sheng Y."/>
            <person name="Liu T."/>
            <person name="Pan Y."/>
            <person name="Xia L."/>
            <person name="Li J."/>
            <person name="Zhao F."/>
            <person name="Cao W."/>
        </authorList>
    </citation>
    <scope>NUCLEOTIDE SEQUENCE</scope>
    <source>
        <strain evidence="2">Rmic-2018</strain>
        <tissue evidence="2">Larvae</tissue>
    </source>
</reference>
<dbReference type="Proteomes" id="UP000821866">
    <property type="component" value="Unassembled WGS sequence"/>
</dbReference>
<dbReference type="VEuPathDB" id="VectorBase:LOC119182483"/>
<evidence type="ECO:0000313" key="3">
    <source>
        <dbReference type="Proteomes" id="UP000821866"/>
    </source>
</evidence>
<sequence length="112" mass="13270">MRSFSPQYNDQEFTVWDYLEVEGEITLREFLEYFQNKYKVNITELSERGRTLYATSMPSLASRLELSMSELVEVVSQEEIDPDKRFLVFDLKCQDASGQDVELPRVRYDLPR</sequence>
<evidence type="ECO:0000259" key="1">
    <source>
        <dbReference type="SMART" id="SM00985"/>
    </source>
</evidence>
<dbReference type="FunFam" id="3.10.290.60:FF:000001">
    <property type="entry name" value="Ubiquitin-activating enzyme E1 2"/>
    <property type="match status" value="1"/>
</dbReference>
<dbReference type="AlphaFoldDB" id="A0A9J6D2Q3"/>
<accession>A0A9J6D2Q3</accession>